<name>A0A7Y9FK53_9SPHN</name>
<dbReference type="Proteomes" id="UP000517753">
    <property type="component" value="Unassembled WGS sequence"/>
</dbReference>
<dbReference type="AlphaFoldDB" id="A0A7Y9FK53"/>
<feature type="region of interest" description="Disordered" evidence="1">
    <location>
        <begin position="23"/>
        <end position="67"/>
    </location>
</feature>
<accession>A0A7Y9FK53</accession>
<protein>
    <submittedName>
        <fullName evidence="2">Uncharacterized protein</fullName>
    </submittedName>
</protein>
<organism evidence="2 3">
    <name type="scientific">Sphingomonas melonis</name>
    <dbReference type="NCBI Taxonomy" id="152682"/>
    <lineage>
        <taxon>Bacteria</taxon>
        <taxon>Pseudomonadati</taxon>
        <taxon>Pseudomonadota</taxon>
        <taxon>Alphaproteobacteria</taxon>
        <taxon>Sphingomonadales</taxon>
        <taxon>Sphingomonadaceae</taxon>
        <taxon>Sphingomonas</taxon>
    </lineage>
</organism>
<sequence>MRALIRHETRHAHLNLVLAVKKRLGLTPARDERRNGQDAQRLGASARQPGPSGRGQSMFDYSYEGKP</sequence>
<keyword evidence="3" id="KW-1185">Reference proteome</keyword>
<dbReference type="EMBL" id="JACCBY010000001">
    <property type="protein sequence ID" value="NYD88793.1"/>
    <property type="molecule type" value="Genomic_DNA"/>
</dbReference>
<proteinExistence type="predicted"/>
<gene>
    <name evidence="2" type="ORF">HD841_000562</name>
</gene>
<evidence type="ECO:0000313" key="3">
    <source>
        <dbReference type="Proteomes" id="UP000517753"/>
    </source>
</evidence>
<evidence type="ECO:0000313" key="2">
    <source>
        <dbReference type="EMBL" id="NYD88793.1"/>
    </source>
</evidence>
<evidence type="ECO:0000256" key="1">
    <source>
        <dbReference type="SAM" id="MobiDB-lite"/>
    </source>
</evidence>
<comment type="caution">
    <text evidence="2">The sequence shown here is derived from an EMBL/GenBank/DDBJ whole genome shotgun (WGS) entry which is preliminary data.</text>
</comment>
<reference evidence="2 3" key="1">
    <citation type="submission" date="2020-08" db="EMBL/GenBank/DDBJ databases">
        <title>The Agave Microbiome: Exploring the role of microbial communities in plant adaptations to desert environments.</title>
        <authorList>
            <person name="Partida-Martinez L.P."/>
        </authorList>
    </citation>
    <scope>NUCLEOTIDE SEQUENCE [LARGE SCALE GENOMIC DNA]</scope>
    <source>
        <strain evidence="2 3">AS2.3</strain>
    </source>
</reference>